<dbReference type="eggNOG" id="COG1073">
    <property type="taxonomic scope" value="Bacteria"/>
</dbReference>
<evidence type="ECO:0000256" key="1">
    <source>
        <dbReference type="SAM" id="MobiDB-lite"/>
    </source>
</evidence>
<dbReference type="KEGG" id="tmb:Thimo_0830"/>
<dbReference type="RefSeq" id="WP_015279812.1">
    <property type="nucleotide sequence ID" value="NC_019940.1"/>
</dbReference>
<evidence type="ECO:0008006" key="4">
    <source>
        <dbReference type="Google" id="ProtNLM"/>
    </source>
</evidence>
<feature type="region of interest" description="Disordered" evidence="1">
    <location>
        <begin position="271"/>
        <end position="294"/>
    </location>
</feature>
<reference evidence="2 3" key="1">
    <citation type="submission" date="2011-09" db="EMBL/GenBank/DDBJ databases">
        <title>Complete sequence of chromosome of Thioflavicoccus mobilis 8321.</title>
        <authorList>
            <consortium name="US DOE Joint Genome Institute"/>
            <person name="Lucas S."/>
            <person name="Han J."/>
            <person name="Lapidus A."/>
            <person name="Cheng J.-F."/>
            <person name="Goodwin L."/>
            <person name="Pitluck S."/>
            <person name="Peters L."/>
            <person name="Ovchinnikova G."/>
            <person name="Lu M."/>
            <person name="Detter J.C."/>
            <person name="Han C."/>
            <person name="Tapia R."/>
            <person name="Land M."/>
            <person name="Hauser L."/>
            <person name="Kyrpides N."/>
            <person name="Ivanova N."/>
            <person name="Pagani I."/>
            <person name="Vogl K."/>
            <person name="Liu Z."/>
            <person name="Imhoff J."/>
            <person name="Thiel V."/>
            <person name="Frigaard N.-U."/>
            <person name="Bryant D."/>
            <person name="Woyke T."/>
        </authorList>
    </citation>
    <scope>NUCLEOTIDE SEQUENCE [LARGE SCALE GENOMIC DNA]</scope>
    <source>
        <strain evidence="2 3">8321</strain>
    </source>
</reference>
<dbReference type="PATRIC" id="fig|765912.4.peg.814"/>
<dbReference type="HOGENOM" id="CLU_1092546_0_0_6"/>
<dbReference type="PROSITE" id="PS51257">
    <property type="entry name" value="PROKAR_LIPOPROTEIN"/>
    <property type="match status" value="1"/>
</dbReference>
<proteinExistence type="predicted"/>
<gene>
    <name evidence="2" type="ORF">Thimo_0830</name>
</gene>
<name>L0GUI5_9GAMM</name>
<sequence length="294" mass="31243">MWHRVGGNRRVVVALVALSLVACSEGVLRYGFEPGQDGARRVIVQSEAEGRQIDISQGSARGVQGCRLDYLLYSPSVPEPNSDTLVVVGHGFLRSYEQMDGLSRRIAAAGLRTSSISFCNSRIWDGRHRQNGHDMIALADALHARHVIYVGFSAGGLAALIAGRDDERTTGVVALDLVDRDGLGLAAASGLDRPLIALVGPPSSCNAENNGLAALAAARHAEIHQIPDATHCDFEAPTDWLCRRVCGERPGSDRRREQILATATKAVVTLAGHDGNGRRSPAASESLASGARPM</sequence>
<keyword evidence="3" id="KW-1185">Reference proteome</keyword>
<protein>
    <recommendedName>
        <fullName evidence="4">AB hydrolase-1 domain-containing protein</fullName>
    </recommendedName>
</protein>
<organism evidence="2 3">
    <name type="scientific">Thioflavicoccus mobilis 8321</name>
    <dbReference type="NCBI Taxonomy" id="765912"/>
    <lineage>
        <taxon>Bacteria</taxon>
        <taxon>Pseudomonadati</taxon>
        <taxon>Pseudomonadota</taxon>
        <taxon>Gammaproteobacteria</taxon>
        <taxon>Chromatiales</taxon>
        <taxon>Chromatiaceae</taxon>
        <taxon>Thioflavicoccus</taxon>
    </lineage>
</organism>
<dbReference type="OrthoDB" id="9771666at2"/>
<dbReference type="Proteomes" id="UP000010816">
    <property type="component" value="Chromosome"/>
</dbReference>
<evidence type="ECO:0000313" key="2">
    <source>
        <dbReference type="EMBL" id="AGA89666.1"/>
    </source>
</evidence>
<evidence type="ECO:0000313" key="3">
    <source>
        <dbReference type="Proteomes" id="UP000010816"/>
    </source>
</evidence>
<dbReference type="EMBL" id="CP003051">
    <property type="protein sequence ID" value="AGA89666.1"/>
    <property type="molecule type" value="Genomic_DNA"/>
</dbReference>
<dbReference type="STRING" id="765912.Thimo_0830"/>
<dbReference type="InterPro" id="IPR029058">
    <property type="entry name" value="AB_hydrolase_fold"/>
</dbReference>
<accession>L0GUI5</accession>
<dbReference type="Gene3D" id="3.40.50.1820">
    <property type="entry name" value="alpha/beta hydrolase"/>
    <property type="match status" value="1"/>
</dbReference>
<dbReference type="SUPFAM" id="SSF53474">
    <property type="entry name" value="alpha/beta-Hydrolases"/>
    <property type="match status" value="1"/>
</dbReference>
<dbReference type="AlphaFoldDB" id="L0GUI5"/>